<organism evidence="3">
    <name type="scientific">Aureococcus anophagefferens</name>
    <name type="common">Harmful bloom alga</name>
    <dbReference type="NCBI Taxonomy" id="44056"/>
    <lineage>
        <taxon>Eukaryota</taxon>
        <taxon>Sar</taxon>
        <taxon>Stramenopiles</taxon>
        <taxon>Ochrophyta</taxon>
        <taxon>Pelagophyceae</taxon>
        <taxon>Pelagomonadales</taxon>
        <taxon>Pelagomonadaceae</taxon>
        <taxon>Aureococcus</taxon>
    </lineage>
</organism>
<feature type="region of interest" description="Disordered" evidence="1">
    <location>
        <begin position="142"/>
        <end position="339"/>
    </location>
</feature>
<proteinExistence type="predicted"/>
<feature type="compositionally biased region" description="Basic residues" evidence="1">
    <location>
        <begin position="145"/>
        <end position="156"/>
    </location>
</feature>
<evidence type="ECO:0000313" key="2">
    <source>
        <dbReference type="EMBL" id="EGB12898.1"/>
    </source>
</evidence>
<protein>
    <submittedName>
        <fullName evidence="2">Uncharacterized protein</fullName>
    </submittedName>
</protein>
<dbReference type="Proteomes" id="UP000002729">
    <property type="component" value="Unassembled WGS sequence"/>
</dbReference>
<name>F0XWW5_AURAN</name>
<dbReference type="InParanoid" id="F0XWW5"/>
<sequence>MGLPQNTLLSGSVLSYGSGTTTVATEQTARTAVTATSSRAMQARGETFASWVKGRASGASAPNPYDKYVVEKYADRAPDAASRLSSLDYYDAEAADGRLWRAAQPAFSKERRFPRLRQFDTRGRLHGFRKKRVVLHERFHDVDRGRRRRQRRHPYRSHWGLSPERLAPPRASRLAPGPGAYAHRDPWLPDETCGDVSRQATFQSSTSNSPFEYKSNWGRPHAGFNTAAALDSPPPYDAPRDCARGQPTSPPFRATTHRFDEPRRVAPRASSLRADRAGAPALAVGNVDAPPPRAASRGVLRRARPRSPSGPRPHTVTGVLLDEATLAPLRETAPAPRAA</sequence>
<reference evidence="2 3" key="1">
    <citation type="journal article" date="2011" name="Proc. Natl. Acad. Sci. U.S.A.">
        <title>Niche of harmful alga Aureococcus anophagefferens revealed through ecogenomics.</title>
        <authorList>
            <person name="Gobler C.J."/>
            <person name="Berry D.L."/>
            <person name="Dyhrman S.T."/>
            <person name="Wilhelm S.W."/>
            <person name="Salamov A."/>
            <person name="Lobanov A.V."/>
            <person name="Zhang Y."/>
            <person name="Collier J.L."/>
            <person name="Wurch L.L."/>
            <person name="Kustka A.B."/>
            <person name="Dill B.D."/>
            <person name="Shah M."/>
            <person name="VerBerkmoes N.C."/>
            <person name="Kuo A."/>
            <person name="Terry A."/>
            <person name="Pangilinan J."/>
            <person name="Lindquist E.A."/>
            <person name="Lucas S."/>
            <person name="Paulsen I.T."/>
            <person name="Hattenrath-Lehmann T.K."/>
            <person name="Talmage S.C."/>
            <person name="Walker E.A."/>
            <person name="Koch F."/>
            <person name="Burson A.M."/>
            <person name="Marcoval M.A."/>
            <person name="Tang Y.Z."/>
            <person name="Lecleir G.R."/>
            <person name="Coyne K.J."/>
            <person name="Berg G.M."/>
            <person name="Bertrand E.M."/>
            <person name="Saito M.A."/>
            <person name="Gladyshev V.N."/>
            <person name="Grigoriev I.V."/>
        </authorList>
    </citation>
    <scope>NUCLEOTIDE SEQUENCE [LARGE SCALE GENOMIC DNA]</scope>
    <source>
        <strain evidence="3">CCMP 1984</strain>
    </source>
</reference>
<feature type="compositionally biased region" description="Polar residues" evidence="1">
    <location>
        <begin position="198"/>
        <end position="210"/>
    </location>
</feature>
<dbReference type="EMBL" id="GL833120">
    <property type="protein sequence ID" value="EGB12898.1"/>
    <property type="molecule type" value="Genomic_DNA"/>
</dbReference>
<gene>
    <name evidence="2" type="ORF">AURANDRAFT_60952</name>
</gene>
<dbReference type="RefSeq" id="XP_009032522.1">
    <property type="nucleotide sequence ID" value="XM_009034274.1"/>
</dbReference>
<evidence type="ECO:0000256" key="1">
    <source>
        <dbReference type="SAM" id="MobiDB-lite"/>
    </source>
</evidence>
<evidence type="ECO:0000313" key="3">
    <source>
        <dbReference type="Proteomes" id="UP000002729"/>
    </source>
</evidence>
<keyword evidence="3" id="KW-1185">Reference proteome</keyword>
<dbReference type="GeneID" id="20223252"/>
<accession>F0XWW5</accession>
<dbReference type="AlphaFoldDB" id="F0XWW5"/>
<dbReference type="KEGG" id="aaf:AURANDRAFT_60952"/>